<comment type="caution">
    <text evidence="3">The sequence shown here is derived from an EMBL/GenBank/DDBJ whole genome shotgun (WGS) entry which is preliminary data.</text>
</comment>
<accession>A0A5C4J162</accession>
<feature type="chain" id="PRO_5022872729" evidence="2">
    <location>
        <begin position="30"/>
        <end position="238"/>
    </location>
</feature>
<sequence length="238" mass="23208">MRLQTITKCAAVAGALALPFAALVPAASATGGGVGSAVAISATGPVAVPPTPSVTSTGHKPVRKSVAELPANALGIEASLLNAAAWAGHGRASVADLRIAKIGLSASAVTAKCENGNGVSHLKKATLNGRKLKLTAAPNSALTVNLNGLGSATVTLNKHVRDHDGNLSITAIEVSATLAGKTQTIAISSVTCGKGGKPGQPSEPPSQPSEPGTPSTPSTPPDAAPAPTPVTGDLPVTG</sequence>
<feature type="compositionally biased region" description="Low complexity" evidence="1">
    <location>
        <begin position="229"/>
        <end position="238"/>
    </location>
</feature>
<protein>
    <submittedName>
        <fullName evidence="3">Uncharacterized protein</fullName>
    </submittedName>
</protein>
<gene>
    <name evidence="3" type="ORF">ETD83_38205</name>
</gene>
<name>A0A5C4J162_9ACTN</name>
<dbReference type="Proteomes" id="UP000309174">
    <property type="component" value="Unassembled WGS sequence"/>
</dbReference>
<evidence type="ECO:0000256" key="1">
    <source>
        <dbReference type="SAM" id="MobiDB-lite"/>
    </source>
</evidence>
<evidence type="ECO:0000313" key="4">
    <source>
        <dbReference type="Proteomes" id="UP000309174"/>
    </source>
</evidence>
<evidence type="ECO:0000313" key="3">
    <source>
        <dbReference type="EMBL" id="TMQ89818.1"/>
    </source>
</evidence>
<feature type="region of interest" description="Disordered" evidence="1">
    <location>
        <begin position="191"/>
        <end position="238"/>
    </location>
</feature>
<feature type="signal peptide" evidence="2">
    <location>
        <begin position="1"/>
        <end position="29"/>
    </location>
</feature>
<feature type="compositionally biased region" description="Pro residues" evidence="1">
    <location>
        <begin position="217"/>
        <end position="228"/>
    </location>
</feature>
<organism evidence="3 4">
    <name type="scientific">Actinomadura soli</name>
    <dbReference type="NCBI Taxonomy" id="2508997"/>
    <lineage>
        <taxon>Bacteria</taxon>
        <taxon>Bacillati</taxon>
        <taxon>Actinomycetota</taxon>
        <taxon>Actinomycetes</taxon>
        <taxon>Streptosporangiales</taxon>
        <taxon>Thermomonosporaceae</taxon>
        <taxon>Actinomadura</taxon>
    </lineage>
</organism>
<dbReference type="EMBL" id="VCKW01000365">
    <property type="protein sequence ID" value="TMQ89818.1"/>
    <property type="molecule type" value="Genomic_DNA"/>
</dbReference>
<keyword evidence="2" id="KW-0732">Signal</keyword>
<dbReference type="OrthoDB" id="3480875at2"/>
<reference evidence="3 4" key="1">
    <citation type="submission" date="2019-05" db="EMBL/GenBank/DDBJ databases">
        <title>Draft genome sequence of Actinomadura sp. 14C53.</title>
        <authorList>
            <person name="Saricaoglu S."/>
            <person name="Isik K."/>
        </authorList>
    </citation>
    <scope>NUCLEOTIDE SEQUENCE [LARGE SCALE GENOMIC DNA]</scope>
    <source>
        <strain evidence="3 4">14C53</strain>
    </source>
</reference>
<dbReference type="RefSeq" id="WP_138650074.1">
    <property type="nucleotide sequence ID" value="NZ_VCKW01000365.1"/>
</dbReference>
<evidence type="ECO:0000256" key="2">
    <source>
        <dbReference type="SAM" id="SignalP"/>
    </source>
</evidence>
<keyword evidence="4" id="KW-1185">Reference proteome</keyword>
<dbReference type="AlphaFoldDB" id="A0A5C4J162"/>
<proteinExistence type="predicted"/>